<sequence length="62" mass="7029">MPAHGVGYHLPRFARIGPHEEHMAVGKPRVRKLHRYRHAIEQNDLVAPVELVGLACRKGQPM</sequence>
<accession>A0A1G5WIH2</accession>
<dbReference type="EMBL" id="FMXM01000004">
    <property type="protein sequence ID" value="SDA58039.1"/>
    <property type="molecule type" value="Genomic_DNA"/>
</dbReference>
<evidence type="ECO:0000313" key="2">
    <source>
        <dbReference type="Proteomes" id="UP000198588"/>
    </source>
</evidence>
<organism evidence="1 2">
    <name type="scientific">Mesorhizobium qingshengii</name>
    <dbReference type="NCBI Taxonomy" id="1165689"/>
    <lineage>
        <taxon>Bacteria</taxon>
        <taxon>Pseudomonadati</taxon>
        <taxon>Pseudomonadota</taxon>
        <taxon>Alphaproteobacteria</taxon>
        <taxon>Hyphomicrobiales</taxon>
        <taxon>Phyllobacteriaceae</taxon>
        <taxon>Mesorhizobium</taxon>
    </lineage>
</organism>
<dbReference type="AlphaFoldDB" id="A0A1G5WIH2"/>
<protein>
    <submittedName>
        <fullName evidence="1">Uncharacterized protein</fullName>
    </submittedName>
</protein>
<name>A0A1G5WIH2_9HYPH</name>
<evidence type="ECO:0000313" key="1">
    <source>
        <dbReference type="EMBL" id="SDA58039.1"/>
    </source>
</evidence>
<dbReference type="Proteomes" id="UP000198588">
    <property type="component" value="Unassembled WGS sequence"/>
</dbReference>
<proteinExistence type="predicted"/>
<reference evidence="1 2" key="1">
    <citation type="submission" date="2016-10" db="EMBL/GenBank/DDBJ databases">
        <authorList>
            <person name="de Groot N.N."/>
        </authorList>
    </citation>
    <scope>NUCLEOTIDE SEQUENCE [LARGE SCALE GENOMIC DNA]</scope>
    <source>
        <strain evidence="1 2">CGMCC 1.12097</strain>
    </source>
</reference>
<gene>
    <name evidence="1" type="ORF">SAMN02927914_01374</name>
</gene>